<accession>A0A517SCM7</accession>
<dbReference type="InParanoid" id="A0A517SCM7"/>
<dbReference type="Gene3D" id="3.40.50.300">
    <property type="entry name" value="P-loop containing nucleotide triphosphate hydrolases"/>
    <property type="match status" value="2"/>
</dbReference>
<name>A0A517SCM7_9PLAN</name>
<keyword evidence="3" id="KW-1185">Reference proteome</keyword>
<dbReference type="PANTHER" id="PTHR42957">
    <property type="entry name" value="HELICASE MJ1565-RELATED"/>
    <property type="match status" value="1"/>
</dbReference>
<dbReference type="PANTHER" id="PTHR42957:SF1">
    <property type="entry name" value="HELICASE MJ1565-RELATED"/>
    <property type="match status" value="1"/>
</dbReference>
<dbReference type="InterPro" id="IPR008571">
    <property type="entry name" value="HerA-like"/>
</dbReference>
<dbReference type="KEGG" id="ccos:Pan44_19130"/>
<dbReference type="SUPFAM" id="SSF52540">
    <property type="entry name" value="P-loop containing nucleoside triphosphate hydrolases"/>
    <property type="match status" value="1"/>
</dbReference>
<proteinExistence type="predicted"/>
<dbReference type="AlphaFoldDB" id="A0A517SCM7"/>
<organism evidence="2 3">
    <name type="scientific">Caulifigura coniformis</name>
    <dbReference type="NCBI Taxonomy" id="2527983"/>
    <lineage>
        <taxon>Bacteria</taxon>
        <taxon>Pseudomonadati</taxon>
        <taxon>Planctomycetota</taxon>
        <taxon>Planctomycetia</taxon>
        <taxon>Planctomycetales</taxon>
        <taxon>Planctomycetaceae</taxon>
        <taxon>Caulifigura</taxon>
    </lineage>
</organism>
<reference evidence="2 3" key="1">
    <citation type="submission" date="2019-02" db="EMBL/GenBank/DDBJ databases">
        <title>Deep-cultivation of Planctomycetes and their phenomic and genomic characterization uncovers novel biology.</title>
        <authorList>
            <person name="Wiegand S."/>
            <person name="Jogler M."/>
            <person name="Boedeker C."/>
            <person name="Pinto D."/>
            <person name="Vollmers J."/>
            <person name="Rivas-Marin E."/>
            <person name="Kohn T."/>
            <person name="Peeters S.H."/>
            <person name="Heuer A."/>
            <person name="Rast P."/>
            <person name="Oberbeckmann S."/>
            <person name="Bunk B."/>
            <person name="Jeske O."/>
            <person name="Meyerdierks A."/>
            <person name="Storesund J.E."/>
            <person name="Kallscheuer N."/>
            <person name="Luecker S."/>
            <person name="Lage O.M."/>
            <person name="Pohl T."/>
            <person name="Merkel B.J."/>
            <person name="Hornburger P."/>
            <person name="Mueller R.-W."/>
            <person name="Bruemmer F."/>
            <person name="Labrenz M."/>
            <person name="Spormann A.M."/>
            <person name="Op den Camp H."/>
            <person name="Overmann J."/>
            <person name="Amann R."/>
            <person name="Jetten M.S.M."/>
            <person name="Mascher T."/>
            <person name="Medema M.H."/>
            <person name="Devos D.P."/>
            <person name="Kaster A.-K."/>
            <person name="Ovreas L."/>
            <person name="Rohde M."/>
            <person name="Galperin M.Y."/>
            <person name="Jogler C."/>
        </authorList>
    </citation>
    <scope>NUCLEOTIDE SEQUENCE [LARGE SCALE GENOMIC DNA]</scope>
    <source>
        <strain evidence="2 3">Pan44</strain>
    </source>
</reference>
<evidence type="ECO:0000259" key="1">
    <source>
        <dbReference type="Pfam" id="PF01935"/>
    </source>
</evidence>
<protein>
    <submittedName>
        <fullName evidence="2">AAA-like domain protein</fullName>
    </submittedName>
</protein>
<feature type="domain" description="Helicase HerA central" evidence="1">
    <location>
        <begin position="151"/>
        <end position="412"/>
    </location>
</feature>
<dbReference type="Proteomes" id="UP000315700">
    <property type="component" value="Chromosome"/>
</dbReference>
<dbReference type="InterPro" id="IPR002789">
    <property type="entry name" value="HerA_central"/>
</dbReference>
<dbReference type="Pfam" id="PF01935">
    <property type="entry name" value="DUF87"/>
    <property type="match status" value="1"/>
</dbReference>
<evidence type="ECO:0000313" key="3">
    <source>
        <dbReference type="Proteomes" id="UP000315700"/>
    </source>
</evidence>
<dbReference type="EMBL" id="CP036271">
    <property type="protein sequence ID" value="QDT53887.1"/>
    <property type="molecule type" value="Genomic_DNA"/>
</dbReference>
<sequence length="606" mass="66312">MTATPRTPSDPIENLAIGRIIEVDGPHVVAELDAKISELTRVFNGVLYPIGQFGSIVKIHFGRRMIYGYVSRLRMKADFNRERGIAADGTSSARIIEADLFGEGEWTNNGGGWKLEFERGVSTFPLPQQGMYLTPRNELADVFGRGSEQSFEIGEHVGSGGTPCFLDLDELLGKHTTVLGSTGSGKSSAVAGIVHSILRHGQALTFPVWMPRIIILDPHNEYGGAFHGHTRLSTDEGSLSLPYWMLDLEETIALYVGKTEFAATSQTNIVKNALLSARRAGAAIVGVNPDDITVDSPIPYVLGNPVGLDNFGSRNGALDKVGFVGQINEQRPKDSKDKSKHDDFNKVVRKLESLLRDSRLKFMMRPWNGEKSTGDLSNVLQQFLGKGHPVCVFDLSGVPNEVAGAASSAVARTLFAAKLWQTVEERARNPVLLICEEAHRYVPDKGDAQYAAARHAIQRLAKEGRKYGIALMLVSQRPSEVDATVLSQCNSWIVLRITNDSDREHVRAILPDSLVGLTKVLSGLRQREAVVVGQATALPSRILIRKLEEHQLPRSNDISFSTGWQSPHLDSASLSIVARRWQTQERLAAELSSMADGPPSEDAPPF</sequence>
<dbReference type="InterPro" id="IPR027417">
    <property type="entry name" value="P-loop_NTPase"/>
</dbReference>
<dbReference type="OrthoDB" id="9806951at2"/>
<evidence type="ECO:0000313" key="2">
    <source>
        <dbReference type="EMBL" id="QDT53887.1"/>
    </source>
</evidence>
<gene>
    <name evidence="2" type="ORF">Pan44_19130</name>
</gene>
<dbReference type="CDD" id="cd01127">
    <property type="entry name" value="TrwB_TraG_TraD_VirD4"/>
    <property type="match status" value="1"/>
</dbReference>